<keyword evidence="2" id="KW-0680">Restriction system</keyword>
<comment type="subunit">
    <text evidence="4">The methyltransferase is composed of M and S polypeptides.</text>
</comment>
<evidence type="ECO:0000259" key="5">
    <source>
        <dbReference type="Pfam" id="PF01420"/>
    </source>
</evidence>
<dbReference type="InterPro" id="IPR044946">
    <property type="entry name" value="Restrct_endonuc_typeI_TRD_sf"/>
</dbReference>
<dbReference type="Proteomes" id="UP000289497">
    <property type="component" value="Chromosome"/>
</dbReference>
<dbReference type="InterPro" id="IPR051212">
    <property type="entry name" value="Type-I_RE_S_subunit"/>
</dbReference>
<keyword evidence="3" id="KW-0238">DNA-binding</keyword>
<evidence type="ECO:0000313" key="6">
    <source>
        <dbReference type="EMBL" id="VEU76582.1"/>
    </source>
</evidence>
<dbReference type="OrthoDB" id="396674at2"/>
<evidence type="ECO:0000256" key="1">
    <source>
        <dbReference type="ARBA" id="ARBA00010923"/>
    </source>
</evidence>
<dbReference type="PANTHER" id="PTHR43140:SF1">
    <property type="entry name" value="TYPE I RESTRICTION ENZYME ECOKI SPECIFICITY SUBUNIT"/>
    <property type="match status" value="1"/>
</dbReference>
<dbReference type="AlphaFoldDB" id="A0A449B7M1"/>
<sequence length="404" mass="47100">MDSSVKVYKLKDLLIDNFWLMPSTPKFVEKGVKYITSKNIKNNKIYFDNVKCIEEKEFISISKNRKLQINDFLVTMIGTVGEIARIENEPDFYGQNIYVLRLNTNLVNLDYFLHYFNSKFIQLDLKKSLQLSSQGYLKANHLLDLDINLPSLEKQNKLAEYLNSFETFSAELKAELKARKEQYTYYRNYLLSDEKLNNVYKLSEVTEMKYGTGNKIPKENGEYPVYGSNGIIGYTNIWNNDTGIIIGHNGSAGSVTWVNGKHYVIYSGTICRPKSEIILNKYLYYLLLSLDLPKYYKGVRPILAISDISNIEIKIPSINIQNKIVDVIDNFEKICEDLNIGLPLELNLREQQYAYYRDKLLSFAQGTLEVSPERERERERERLAKCSQINWIHIQATITQNWWI</sequence>
<comment type="similarity">
    <text evidence="1">Belongs to the type-I restriction system S methylase family.</text>
</comment>
<gene>
    <name evidence="6" type="ORF">NCTC10179_00782</name>
</gene>
<dbReference type="EMBL" id="LR215039">
    <property type="protein sequence ID" value="VEU76582.1"/>
    <property type="molecule type" value="Genomic_DNA"/>
</dbReference>
<organism evidence="6 7">
    <name type="scientific">Mycoplasmopsis columboralis</name>
    <dbReference type="NCBI Taxonomy" id="171282"/>
    <lineage>
        <taxon>Bacteria</taxon>
        <taxon>Bacillati</taxon>
        <taxon>Mycoplasmatota</taxon>
        <taxon>Mycoplasmoidales</taxon>
        <taxon>Metamycoplasmataceae</taxon>
        <taxon>Mycoplasmopsis</taxon>
    </lineage>
</organism>
<feature type="domain" description="Type I restriction modification DNA specificity" evidence="5">
    <location>
        <begin position="198"/>
        <end position="347"/>
    </location>
</feature>
<feature type="domain" description="Type I restriction modification DNA specificity" evidence="5">
    <location>
        <begin position="5"/>
        <end position="177"/>
    </location>
</feature>
<evidence type="ECO:0000256" key="3">
    <source>
        <dbReference type="ARBA" id="ARBA00023125"/>
    </source>
</evidence>
<reference evidence="6 7" key="1">
    <citation type="submission" date="2019-01" db="EMBL/GenBank/DDBJ databases">
        <authorList>
            <consortium name="Pathogen Informatics"/>
        </authorList>
    </citation>
    <scope>NUCLEOTIDE SEQUENCE [LARGE SCALE GENOMIC DNA]</scope>
    <source>
        <strain evidence="6 7">NCTC10179</strain>
    </source>
</reference>
<dbReference type="GO" id="GO:0003677">
    <property type="term" value="F:DNA binding"/>
    <property type="evidence" value="ECO:0007669"/>
    <property type="project" value="UniProtKB-KW"/>
</dbReference>
<keyword evidence="7" id="KW-1185">Reference proteome</keyword>
<name>A0A449B7M1_9BACT</name>
<evidence type="ECO:0000256" key="4">
    <source>
        <dbReference type="ARBA" id="ARBA00038652"/>
    </source>
</evidence>
<dbReference type="RefSeq" id="WP_129693806.1">
    <property type="nucleotide sequence ID" value="NZ_LR215039.1"/>
</dbReference>
<proteinExistence type="inferred from homology"/>
<dbReference type="SUPFAM" id="SSF116734">
    <property type="entry name" value="DNA methylase specificity domain"/>
    <property type="match status" value="2"/>
</dbReference>
<evidence type="ECO:0000313" key="7">
    <source>
        <dbReference type="Proteomes" id="UP000289497"/>
    </source>
</evidence>
<evidence type="ECO:0000256" key="2">
    <source>
        <dbReference type="ARBA" id="ARBA00022747"/>
    </source>
</evidence>
<dbReference type="Pfam" id="PF01420">
    <property type="entry name" value="Methylase_S"/>
    <property type="match status" value="2"/>
</dbReference>
<accession>A0A449B7M1</accession>
<dbReference type="KEGG" id="mcou:NCTC10179_00782"/>
<dbReference type="Gene3D" id="3.90.220.20">
    <property type="entry name" value="DNA methylase specificity domains"/>
    <property type="match status" value="2"/>
</dbReference>
<protein>
    <submittedName>
        <fullName evidence="6">Type I restriction-modification system subunit S</fullName>
    </submittedName>
</protein>
<dbReference type="PANTHER" id="PTHR43140">
    <property type="entry name" value="TYPE-1 RESTRICTION ENZYME ECOKI SPECIFICITY PROTEIN"/>
    <property type="match status" value="1"/>
</dbReference>
<dbReference type="GO" id="GO:0009307">
    <property type="term" value="P:DNA restriction-modification system"/>
    <property type="evidence" value="ECO:0007669"/>
    <property type="project" value="UniProtKB-KW"/>
</dbReference>
<dbReference type="REBASE" id="298652">
    <property type="entry name" value="S1.Mco10179ORF781P"/>
</dbReference>
<dbReference type="InterPro" id="IPR000055">
    <property type="entry name" value="Restrct_endonuc_typeI_TRD"/>
</dbReference>